<dbReference type="Proteomes" id="UP000663868">
    <property type="component" value="Unassembled WGS sequence"/>
</dbReference>
<dbReference type="EMBL" id="CAJOBB010003992">
    <property type="protein sequence ID" value="CAF4068904.1"/>
    <property type="molecule type" value="Genomic_DNA"/>
</dbReference>
<evidence type="ECO:0000313" key="1">
    <source>
        <dbReference type="EMBL" id="CAF4068904.1"/>
    </source>
</evidence>
<sequence length="52" mass="5833">LVCAILSLGSVFLTIYNMQLKIVELTSINNEQQLEEVNRQESPPILSIETTV</sequence>
<proteinExistence type="predicted"/>
<gene>
    <name evidence="1" type="ORF">KXQ929_LOCUS32615</name>
</gene>
<dbReference type="AlphaFoldDB" id="A0A819SYP6"/>
<accession>A0A819SYP6</accession>
<evidence type="ECO:0000313" key="2">
    <source>
        <dbReference type="Proteomes" id="UP000663868"/>
    </source>
</evidence>
<protein>
    <submittedName>
        <fullName evidence="1">Uncharacterized protein</fullName>
    </submittedName>
</protein>
<name>A0A819SYP6_9BILA</name>
<comment type="caution">
    <text evidence="1">The sequence shown here is derived from an EMBL/GenBank/DDBJ whole genome shotgun (WGS) entry which is preliminary data.</text>
</comment>
<reference evidence="1" key="1">
    <citation type="submission" date="2021-02" db="EMBL/GenBank/DDBJ databases">
        <authorList>
            <person name="Nowell W R."/>
        </authorList>
    </citation>
    <scope>NUCLEOTIDE SEQUENCE</scope>
</reference>
<organism evidence="1 2">
    <name type="scientific">Adineta steineri</name>
    <dbReference type="NCBI Taxonomy" id="433720"/>
    <lineage>
        <taxon>Eukaryota</taxon>
        <taxon>Metazoa</taxon>
        <taxon>Spiralia</taxon>
        <taxon>Gnathifera</taxon>
        <taxon>Rotifera</taxon>
        <taxon>Eurotatoria</taxon>
        <taxon>Bdelloidea</taxon>
        <taxon>Adinetida</taxon>
        <taxon>Adinetidae</taxon>
        <taxon>Adineta</taxon>
    </lineage>
</organism>
<feature type="non-terminal residue" evidence="1">
    <location>
        <position position="1"/>
    </location>
</feature>